<name>A0A8D5U6L6_9CREN</name>
<dbReference type="PANTHER" id="PTHR12654:SF0">
    <property type="entry name" value="NON-LYSOSOMAL GLUCOSYLCERAMIDASE"/>
    <property type="match status" value="1"/>
</dbReference>
<dbReference type="PANTHER" id="PTHR12654">
    <property type="entry name" value="BILE ACID BETA-GLUCOSIDASE-RELATED"/>
    <property type="match status" value="1"/>
</dbReference>
<dbReference type="InterPro" id="IPR024462">
    <property type="entry name" value="GH116_N"/>
</dbReference>
<organism evidence="3 4">
    <name type="scientific">Stygiolobus caldivivus</name>
    <dbReference type="NCBI Taxonomy" id="2824673"/>
    <lineage>
        <taxon>Archaea</taxon>
        <taxon>Thermoproteota</taxon>
        <taxon>Thermoprotei</taxon>
        <taxon>Sulfolobales</taxon>
        <taxon>Sulfolobaceae</taxon>
        <taxon>Stygiolobus</taxon>
    </lineage>
</organism>
<evidence type="ECO:0000313" key="3">
    <source>
        <dbReference type="EMBL" id="BCU70025.1"/>
    </source>
</evidence>
<dbReference type="SUPFAM" id="SSF48208">
    <property type="entry name" value="Six-hairpin glycosidases"/>
    <property type="match status" value="1"/>
</dbReference>
<gene>
    <name evidence="3" type="ORF">KN1_13220</name>
</gene>
<sequence>MVSLKSEGVEVGVPLGGIGAGKVEISNKGKMINLTVANNWSSPIKEMMGYHVFILPDDSEPFFLQSELIFLDLNKLAIPLEYEGLYPFAFIKGSKNNVKAELEAFSALIPGDLTDSALPAIGVSVRVSGSKSGLIALSVSNITGISKIGRYNEALKNGIRMRNSKANDLDPYNGETVLISPSPKIIVKQYNFHVNRGLEKTLNLHRLIENEAPWRELIERKVPDSDEGESSGTYYWPAGMLVSEYSENTETRFVFAWYFNKPWVYYPYKHYYSNYFSSAKEVADFFLDNFDRLRDGTRRWQEDLIDPSLPHWLRDAVINSTYILSSSTWLDEKGRFGILEGTQVGPMLSTIGGVCYETGSLPVVIMFPELERSTIKQFIANMRDDGYIPHDLGTYSLDMPSDGTTAPPKWKDTNTTFVLLVYRYYLRTGDLDFLRTVYPYLRKAMEWIISKDRDGDGLPEDEGSTDQGFDCVPIEGVCSYISSVYIASLEAMVKVSEILGDKESLSYYSGKLEKARESFLKLYDGKKFVPWTGKPDHHNAVFSPQVFGEWWAHLLGLEDIVDREKVSSALDEIYRVNGHASKYCTPNIAKEGEKLDDLDSQLTSSWPRLVFSNSALGLWLGKEEWLEIAKKEWDNLVSKGLMWNQPSLIHGHDGEPDRPFLDHYIGSAAPWSFTYKYALKKVLEKSKK</sequence>
<evidence type="ECO:0000313" key="4">
    <source>
        <dbReference type="Proteomes" id="UP000825123"/>
    </source>
</evidence>
<dbReference type="InterPro" id="IPR052566">
    <property type="entry name" value="Non-lysos_glucosylceramidase"/>
</dbReference>
<dbReference type="GO" id="GO:0008422">
    <property type="term" value="F:beta-glucosidase activity"/>
    <property type="evidence" value="ECO:0007669"/>
    <property type="project" value="TreeGrafter"/>
</dbReference>
<dbReference type="RefSeq" id="WP_221290218.1">
    <property type="nucleotide sequence ID" value="NZ_AP024597.1"/>
</dbReference>
<dbReference type="GeneID" id="66163051"/>
<dbReference type="Proteomes" id="UP000825123">
    <property type="component" value="Chromosome"/>
</dbReference>
<keyword evidence="4" id="KW-1185">Reference proteome</keyword>
<evidence type="ECO:0000259" key="2">
    <source>
        <dbReference type="Pfam" id="PF12215"/>
    </source>
</evidence>
<feature type="domain" description="Glycosyl-hydrolase family 116 catalytic region" evidence="1">
    <location>
        <begin position="334"/>
        <end position="672"/>
    </location>
</feature>
<evidence type="ECO:0000259" key="1">
    <source>
        <dbReference type="Pfam" id="PF04685"/>
    </source>
</evidence>
<protein>
    <recommendedName>
        <fullName evidence="5">Glycosyl-hydrolase family 116 catalytic region domain-containing protein</fullName>
    </recommendedName>
</protein>
<dbReference type="InterPro" id="IPR006775">
    <property type="entry name" value="GH116_catalytic"/>
</dbReference>
<dbReference type="KEGG" id="csty:KN1_13220"/>
<dbReference type="GO" id="GO:0005975">
    <property type="term" value="P:carbohydrate metabolic process"/>
    <property type="evidence" value="ECO:0007669"/>
    <property type="project" value="InterPro"/>
</dbReference>
<proteinExistence type="predicted"/>
<dbReference type="Pfam" id="PF12215">
    <property type="entry name" value="Glyco_hydr_116N"/>
    <property type="match status" value="1"/>
</dbReference>
<reference evidence="3 4" key="1">
    <citation type="submission" date="2021-04" db="EMBL/GenBank/DDBJ databases">
        <title>Complete genome sequence of Stygiolobus sp. KN-1.</title>
        <authorList>
            <person name="Nakamura K."/>
            <person name="Sakai H."/>
            <person name="Kurosawa N."/>
        </authorList>
    </citation>
    <scope>NUCLEOTIDE SEQUENCE [LARGE SCALE GENOMIC DNA]</scope>
    <source>
        <strain evidence="3 4">KN-1</strain>
    </source>
</reference>
<feature type="domain" description="Glycosyl-hydrolase family 116 N-terminal" evidence="2">
    <location>
        <begin position="12"/>
        <end position="292"/>
    </location>
</feature>
<dbReference type="Pfam" id="PF04685">
    <property type="entry name" value="DUF608"/>
    <property type="match status" value="1"/>
</dbReference>
<dbReference type="InterPro" id="IPR012341">
    <property type="entry name" value="6hp_glycosidase-like_sf"/>
</dbReference>
<dbReference type="AlphaFoldDB" id="A0A8D5U6L6"/>
<dbReference type="InterPro" id="IPR008928">
    <property type="entry name" value="6-hairpin_glycosidase_sf"/>
</dbReference>
<dbReference type="Gene3D" id="1.50.10.10">
    <property type="match status" value="1"/>
</dbReference>
<accession>A0A8D5U6L6</accession>
<evidence type="ECO:0008006" key="5">
    <source>
        <dbReference type="Google" id="ProtNLM"/>
    </source>
</evidence>
<dbReference type="EMBL" id="AP024597">
    <property type="protein sequence ID" value="BCU70025.1"/>
    <property type="molecule type" value="Genomic_DNA"/>
</dbReference>